<evidence type="ECO:0000313" key="4">
    <source>
        <dbReference type="EMBL" id="SIQ88763.1"/>
    </source>
</evidence>
<keyword evidence="5" id="KW-1185">Reference proteome</keyword>
<evidence type="ECO:0008006" key="6">
    <source>
        <dbReference type="Google" id="ProtNLM"/>
    </source>
</evidence>
<dbReference type="AlphaFoldDB" id="A0A1N6WF31"/>
<evidence type="ECO:0000256" key="2">
    <source>
        <dbReference type="SAM" id="Coils"/>
    </source>
</evidence>
<dbReference type="Proteomes" id="UP000186400">
    <property type="component" value="Unassembled WGS sequence"/>
</dbReference>
<protein>
    <recommendedName>
        <fullName evidence="6">Cell division protein ZapB</fullName>
    </recommendedName>
</protein>
<dbReference type="RefSeq" id="WP_076489618.1">
    <property type="nucleotide sequence ID" value="NZ_FTMS01000017.1"/>
</dbReference>
<evidence type="ECO:0000313" key="5">
    <source>
        <dbReference type="Proteomes" id="UP000186400"/>
    </source>
</evidence>
<feature type="coiled-coil region" evidence="2">
    <location>
        <begin position="7"/>
        <end position="55"/>
    </location>
</feature>
<evidence type="ECO:0000256" key="1">
    <source>
        <dbReference type="ARBA" id="ARBA00023054"/>
    </source>
</evidence>
<dbReference type="GO" id="GO:0043093">
    <property type="term" value="P:FtsZ-dependent cytokinesis"/>
    <property type="evidence" value="ECO:0007669"/>
    <property type="project" value="InterPro"/>
</dbReference>
<dbReference type="EMBL" id="FTMS01000017">
    <property type="protein sequence ID" value="SIQ88763.1"/>
    <property type="molecule type" value="Genomic_DNA"/>
</dbReference>
<reference evidence="4 5" key="1">
    <citation type="submission" date="2017-01" db="EMBL/GenBank/DDBJ databases">
        <authorList>
            <person name="Mah S.A."/>
            <person name="Swanson W.J."/>
            <person name="Moy G.W."/>
            <person name="Vacquier V.D."/>
        </authorList>
    </citation>
    <scope>NUCLEOTIDE SEQUENCE [LARGE SCALE GENOMIC DNA]</scope>
    <source>
        <strain evidence="4 5">ASpG1</strain>
    </source>
</reference>
<keyword evidence="1 2" id="KW-0175">Coiled coil</keyword>
<dbReference type="GO" id="GO:0005737">
    <property type="term" value="C:cytoplasm"/>
    <property type="evidence" value="ECO:0007669"/>
    <property type="project" value="InterPro"/>
</dbReference>
<feature type="compositionally biased region" description="Acidic residues" evidence="3">
    <location>
        <begin position="72"/>
        <end position="81"/>
    </location>
</feature>
<dbReference type="STRING" id="159291.SAMN05920897_11747"/>
<gene>
    <name evidence="4" type="ORF">SAMN05920897_11747</name>
</gene>
<feature type="region of interest" description="Disordered" evidence="3">
    <location>
        <begin position="72"/>
        <end position="204"/>
    </location>
</feature>
<feature type="compositionally biased region" description="Basic and acidic residues" evidence="3">
    <location>
        <begin position="145"/>
        <end position="181"/>
    </location>
</feature>
<organism evidence="4 5">
    <name type="scientific">Alkalispirochaeta americana</name>
    <dbReference type="NCBI Taxonomy" id="159291"/>
    <lineage>
        <taxon>Bacteria</taxon>
        <taxon>Pseudomonadati</taxon>
        <taxon>Spirochaetota</taxon>
        <taxon>Spirochaetia</taxon>
        <taxon>Spirochaetales</taxon>
        <taxon>Spirochaetaceae</taxon>
        <taxon>Alkalispirochaeta</taxon>
    </lineage>
</organism>
<name>A0A1N6WF31_9SPIO</name>
<dbReference type="GO" id="GO:0090529">
    <property type="term" value="P:cell septum assembly"/>
    <property type="evidence" value="ECO:0007669"/>
    <property type="project" value="InterPro"/>
</dbReference>
<dbReference type="InterPro" id="IPR009252">
    <property type="entry name" value="Cell_div_ZapB"/>
</dbReference>
<sequence>MIKIEQVRLLEQRVQKVITRVGELQAENTTLREELQTYQDRISDLEARLEGYASSQEEIEAGILSALQRLDEVEDTLGEEGTEGRQIEVDIPSEPESVSQSGEPLQEDEDQDEHQELMNDGADQGDTNPEVAGSETADSEAPGTDPHEASAFHGDDHHGDYNEETNRHGDAHSEEDHRQEGDSFGAGPDESSDSHQTGPELDIF</sequence>
<proteinExistence type="predicted"/>
<dbReference type="OrthoDB" id="363240at2"/>
<dbReference type="Pfam" id="PF06005">
    <property type="entry name" value="ZapB"/>
    <property type="match status" value="1"/>
</dbReference>
<accession>A0A1N6WF31</accession>
<evidence type="ECO:0000256" key="3">
    <source>
        <dbReference type="SAM" id="MobiDB-lite"/>
    </source>
</evidence>
<dbReference type="Gene3D" id="1.20.5.340">
    <property type="match status" value="1"/>
</dbReference>